<reference evidence="2" key="1">
    <citation type="journal article" date="2023" name="PLoS Negl. Trop. Dis.">
        <title>A genome sequence for Biomphalaria pfeifferi, the major vector snail for the human-infecting parasite Schistosoma mansoni.</title>
        <authorList>
            <person name="Bu L."/>
            <person name="Lu L."/>
            <person name="Laidemitt M.R."/>
            <person name="Zhang S.M."/>
            <person name="Mutuku M."/>
            <person name="Mkoji G."/>
            <person name="Steinauer M."/>
            <person name="Loker E.S."/>
        </authorList>
    </citation>
    <scope>NUCLEOTIDE SEQUENCE</scope>
    <source>
        <strain evidence="2">KasaAsao</strain>
    </source>
</reference>
<evidence type="ECO:0000256" key="1">
    <source>
        <dbReference type="SAM" id="MobiDB-lite"/>
    </source>
</evidence>
<feature type="compositionally biased region" description="Polar residues" evidence="1">
    <location>
        <begin position="59"/>
        <end position="68"/>
    </location>
</feature>
<feature type="region of interest" description="Disordered" evidence="1">
    <location>
        <begin position="24"/>
        <end position="68"/>
    </location>
</feature>
<gene>
    <name evidence="2" type="ORF">Bpfe_030532</name>
</gene>
<organism evidence="2 3">
    <name type="scientific">Biomphalaria pfeifferi</name>
    <name type="common">Bloodfluke planorb</name>
    <name type="synonym">Freshwater snail</name>
    <dbReference type="NCBI Taxonomy" id="112525"/>
    <lineage>
        <taxon>Eukaryota</taxon>
        <taxon>Metazoa</taxon>
        <taxon>Spiralia</taxon>
        <taxon>Lophotrochozoa</taxon>
        <taxon>Mollusca</taxon>
        <taxon>Gastropoda</taxon>
        <taxon>Heterobranchia</taxon>
        <taxon>Euthyneura</taxon>
        <taxon>Panpulmonata</taxon>
        <taxon>Hygrophila</taxon>
        <taxon>Lymnaeoidea</taxon>
        <taxon>Planorbidae</taxon>
        <taxon>Biomphalaria</taxon>
    </lineage>
</organism>
<feature type="compositionally biased region" description="Basic and acidic residues" evidence="1">
    <location>
        <begin position="36"/>
        <end position="49"/>
    </location>
</feature>
<comment type="caution">
    <text evidence="2">The sequence shown here is derived from an EMBL/GenBank/DDBJ whole genome shotgun (WGS) entry which is preliminary data.</text>
</comment>
<dbReference type="EMBL" id="JASAOG010000362">
    <property type="protein sequence ID" value="KAK0040036.1"/>
    <property type="molecule type" value="Genomic_DNA"/>
</dbReference>
<proteinExistence type="predicted"/>
<dbReference type="AlphaFoldDB" id="A0AAD8APH0"/>
<accession>A0AAD8APH0</accession>
<reference evidence="2" key="2">
    <citation type="submission" date="2023-04" db="EMBL/GenBank/DDBJ databases">
        <authorList>
            <person name="Bu L."/>
            <person name="Lu L."/>
            <person name="Laidemitt M.R."/>
            <person name="Zhang S.M."/>
            <person name="Mutuku M."/>
            <person name="Mkoji G."/>
            <person name="Steinauer M."/>
            <person name="Loker E.S."/>
        </authorList>
    </citation>
    <scope>NUCLEOTIDE SEQUENCE</scope>
    <source>
        <strain evidence="2">KasaAsao</strain>
        <tissue evidence="2">Whole Snail</tissue>
    </source>
</reference>
<dbReference type="Proteomes" id="UP001233172">
    <property type="component" value="Unassembled WGS sequence"/>
</dbReference>
<evidence type="ECO:0000313" key="2">
    <source>
        <dbReference type="EMBL" id="KAK0040036.1"/>
    </source>
</evidence>
<name>A0AAD8APH0_BIOPF</name>
<sequence length="110" mass="12265">MANPREREASPRWVSRLASVRGLRKKKAASFQPSGDGERYETAHLRDRQAPPPCPGSHSPLQLPSQPGAQQWAGRYATSLISPCHDLTGACYSRWIDKREREGLPVFSLP</sequence>
<keyword evidence="3" id="KW-1185">Reference proteome</keyword>
<protein>
    <submittedName>
        <fullName evidence="2">Uncharacterized protein</fullName>
    </submittedName>
</protein>
<evidence type="ECO:0000313" key="3">
    <source>
        <dbReference type="Proteomes" id="UP001233172"/>
    </source>
</evidence>